<protein>
    <submittedName>
        <fullName evidence="4">S1 RNA-binding domain-containing protein</fullName>
    </submittedName>
</protein>
<feature type="region of interest" description="Disordered" evidence="2">
    <location>
        <begin position="71"/>
        <end position="152"/>
    </location>
</feature>
<dbReference type="SUPFAM" id="SSF50249">
    <property type="entry name" value="Nucleic acid-binding proteins"/>
    <property type="match status" value="1"/>
</dbReference>
<evidence type="ECO:0000313" key="5">
    <source>
        <dbReference type="Proteomes" id="UP000823824"/>
    </source>
</evidence>
<dbReference type="EMBL" id="DWZJ01000093">
    <property type="protein sequence ID" value="HJB14079.1"/>
    <property type="molecule type" value="Genomic_DNA"/>
</dbReference>
<dbReference type="GO" id="GO:0006412">
    <property type="term" value="P:translation"/>
    <property type="evidence" value="ECO:0007669"/>
    <property type="project" value="TreeGrafter"/>
</dbReference>
<reference evidence="4" key="2">
    <citation type="submission" date="2021-04" db="EMBL/GenBank/DDBJ databases">
        <authorList>
            <person name="Gilroy R."/>
        </authorList>
    </citation>
    <scope>NUCLEOTIDE SEQUENCE</scope>
    <source>
        <strain evidence="4">ChiBcec18-1249</strain>
    </source>
</reference>
<dbReference type="InterPro" id="IPR003029">
    <property type="entry name" value="S1_domain"/>
</dbReference>
<dbReference type="AlphaFoldDB" id="A0A9D2LK82"/>
<feature type="compositionally biased region" description="Basic and acidic residues" evidence="2">
    <location>
        <begin position="134"/>
        <end position="146"/>
    </location>
</feature>
<dbReference type="CDD" id="cd05692">
    <property type="entry name" value="S1_RPS1_repeat_hs4"/>
    <property type="match status" value="1"/>
</dbReference>
<dbReference type="GO" id="GO:0003735">
    <property type="term" value="F:structural constituent of ribosome"/>
    <property type="evidence" value="ECO:0007669"/>
    <property type="project" value="TreeGrafter"/>
</dbReference>
<dbReference type="GO" id="GO:0003729">
    <property type="term" value="F:mRNA binding"/>
    <property type="evidence" value="ECO:0007669"/>
    <property type="project" value="TreeGrafter"/>
</dbReference>
<dbReference type="SMART" id="SM00316">
    <property type="entry name" value="S1"/>
    <property type="match status" value="1"/>
</dbReference>
<reference evidence="4" key="1">
    <citation type="journal article" date="2021" name="PeerJ">
        <title>Extensive microbial diversity within the chicken gut microbiome revealed by metagenomics and culture.</title>
        <authorList>
            <person name="Gilroy R."/>
            <person name="Ravi A."/>
            <person name="Getino M."/>
            <person name="Pursley I."/>
            <person name="Horton D.L."/>
            <person name="Alikhan N.F."/>
            <person name="Baker D."/>
            <person name="Gharbi K."/>
            <person name="Hall N."/>
            <person name="Watson M."/>
            <person name="Adriaenssens E.M."/>
            <person name="Foster-Nyarko E."/>
            <person name="Jarju S."/>
            <person name="Secka A."/>
            <person name="Antonio M."/>
            <person name="Oren A."/>
            <person name="Chaudhuri R.R."/>
            <person name="La Ragione R."/>
            <person name="Hildebrand F."/>
            <person name="Pallen M.J."/>
        </authorList>
    </citation>
    <scope>NUCLEOTIDE SEQUENCE</scope>
    <source>
        <strain evidence="4">ChiBcec18-1249</strain>
    </source>
</reference>
<evidence type="ECO:0000313" key="4">
    <source>
        <dbReference type="EMBL" id="HJB14079.1"/>
    </source>
</evidence>
<dbReference type="PROSITE" id="PS50126">
    <property type="entry name" value="S1"/>
    <property type="match status" value="1"/>
</dbReference>
<dbReference type="Gene3D" id="2.40.50.140">
    <property type="entry name" value="Nucleic acid-binding proteins"/>
    <property type="match status" value="1"/>
</dbReference>
<comment type="function">
    <text evidence="1">Binds mRNA; thus facilitating recognition of the initiation point. It is needed to translate mRNA with a short Shine-Dalgarno (SD) purine-rich sequence.</text>
</comment>
<evidence type="ECO:0000256" key="2">
    <source>
        <dbReference type="SAM" id="MobiDB-lite"/>
    </source>
</evidence>
<dbReference type="FunFam" id="2.40.50.140:FF:000103">
    <property type="entry name" value="protein RRP5 homolog"/>
    <property type="match status" value="1"/>
</dbReference>
<gene>
    <name evidence="4" type="ORF">H9787_10280</name>
</gene>
<feature type="domain" description="S1 motif" evidence="3">
    <location>
        <begin position="6"/>
        <end position="73"/>
    </location>
</feature>
<feature type="compositionally biased region" description="Low complexity" evidence="2">
    <location>
        <begin position="96"/>
        <end position="110"/>
    </location>
</feature>
<dbReference type="InterPro" id="IPR050437">
    <property type="entry name" value="Ribos_protein_bS1-like"/>
</dbReference>
<dbReference type="Pfam" id="PF00575">
    <property type="entry name" value="S1"/>
    <property type="match status" value="1"/>
</dbReference>
<dbReference type="PANTHER" id="PTHR10724">
    <property type="entry name" value="30S RIBOSOMAL PROTEIN S1"/>
    <property type="match status" value="1"/>
</dbReference>
<comment type="caution">
    <text evidence="4">The sequence shown here is derived from an EMBL/GenBank/DDBJ whole genome shotgun (WGS) entry which is preliminary data.</text>
</comment>
<evidence type="ECO:0000259" key="3">
    <source>
        <dbReference type="PROSITE" id="PS50126"/>
    </source>
</evidence>
<dbReference type="Proteomes" id="UP000823824">
    <property type="component" value="Unassembled WGS sequence"/>
</dbReference>
<proteinExistence type="predicted"/>
<dbReference type="InterPro" id="IPR012340">
    <property type="entry name" value="NA-bd_OB-fold"/>
</dbReference>
<accession>A0A9D2LK82</accession>
<sequence>MELQVGSILEGKVTSITKFGAFVALDNGKSGLVHISEIANTFVNDVHDFLQEGQAVKVLVLSTENGKVNLSIKRTLPKPERPARGPRPGGHPPAAPHAASQGRPAPRAQQPLPPSGDQSFEDKLKQFLSSSEGKMADLNRSLDGRRGGRRRR</sequence>
<name>A0A9D2LK82_9FIRM</name>
<evidence type="ECO:0000256" key="1">
    <source>
        <dbReference type="ARBA" id="ARBA00025604"/>
    </source>
</evidence>
<organism evidence="4 5">
    <name type="scientific">Candidatus Oscillibacter excrementigallinarum</name>
    <dbReference type="NCBI Taxonomy" id="2838716"/>
    <lineage>
        <taxon>Bacteria</taxon>
        <taxon>Bacillati</taxon>
        <taxon>Bacillota</taxon>
        <taxon>Clostridia</taxon>
        <taxon>Eubacteriales</taxon>
        <taxon>Oscillospiraceae</taxon>
        <taxon>Oscillibacter</taxon>
    </lineage>
</organism>